<keyword evidence="2" id="KW-0238">DNA-binding</keyword>
<dbReference type="PROSITE" id="PS01124">
    <property type="entry name" value="HTH_ARAC_FAMILY_2"/>
    <property type="match status" value="1"/>
</dbReference>
<gene>
    <name evidence="5" type="ORF">ACFPYJ_32910</name>
</gene>
<dbReference type="SMART" id="SM00342">
    <property type="entry name" value="HTH_ARAC"/>
    <property type="match status" value="1"/>
</dbReference>
<dbReference type="InterPro" id="IPR018060">
    <property type="entry name" value="HTH_AraC"/>
</dbReference>
<dbReference type="PANTHER" id="PTHR43280">
    <property type="entry name" value="ARAC-FAMILY TRANSCRIPTIONAL REGULATOR"/>
    <property type="match status" value="1"/>
</dbReference>
<dbReference type="Gene3D" id="1.10.10.60">
    <property type="entry name" value="Homeodomain-like"/>
    <property type="match status" value="2"/>
</dbReference>
<dbReference type="SUPFAM" id="SSF51215">
    <property type="entry name" value="Regulatory protein AraC"/>
    <property type="match status" value="1"/>
</dbReference>
<comment type="caution">
    <text evidence="5">The sequence shown here is derived from an EMBL/GenBank/DDBJ whole genome shotgun (WGS) entry which is preliminary data.</text>
</comment>
<feature type="domain" description="HTH araC/xylS-type" evidence="4">
    <location>
        <begin position="173"/>
        <end position="277"/>
    </location>
</feature>
<evidence type="ECO:0000256" key="1">
    <source>
        <dbReference type="ARBA" id="ARBA00023015"/>
    </source>
</evidence>
<evidence type="ECO:0000256" key="3">
    <source>
        <dbReference type="ARBA" id="ARBA00023163"/>
    </source>
</evidence>
<sequence length="286" mass="33322">MKEQNLNSASHLKALIELFDLEWNRFSFPSFGFWRNRGWNGPGSGFELNFYTRGENTVIQDKRKLSFRQGDLFFVSDKVRHSFCSDGSFDLYYLMFQFDCPDLNERMRYLFEQLEIGTAPVSMPGLQTEFRALITELRVDRQISVLAKHYFLHLFVKLYMDQMQSSEYRNKHEQIVRQVIEDIQERLDAGGKILLPVLAARHSLNERYLNQIFKSATGTTLGKYILSIRIEGAKRLLETTSMPITEIAIAAGFYDGAHFSKTFKASETMTPQEYREQQAFLQNEPV</sequence>
<evidence type="ECO:0000256" key="2">
    <source>
        <dbReference type="ARBA" id="ARBA00023125"/>
    </source>
</evidence>
<accession>A0ABW0W9W9</accession>
<name>A0ABW0W9W9_9BACL</name>
<dbReference type="InterPro" id="IPR037923">
    <property type="entry name" value="HTH-like"/>
</dbReference>
<keyword evidence="1" id="KW-0805">Transcription regulation</keyword>
<dbReference type="InterPro" id="IPR009057">
    <property type="entry name" value="Homeodomain-like_sf"/>
</dbReference>
<reference evidence="6" key="1">
    <citation type="journal article" date="2019" name="Int. J. Syst. Evol. Microbiol.">
        <title>The Global Catalogue of Microorganisms (GCM) 10K type strain sequencing project: providing services to taxonomists for standard genome sequencing and annotation.</title>
        <authorList>
            <consortium name="The Broad Institute Genomics Platform"/>
            <consortium name="The Broad Institute Genome Sequencing Center for Infectious Disease"/>
            <person name="Wu L."/>
            <person name="Ma J."/>
        </authorList>
    </citation>
    <scope>NUCLEOTIDE SEQUENCE [LARGE SCALE GENOMIC DNA]</scope>
    <source>
        <strain evidence="6">CGMCC 1.3240</strain>
    </source>
</reference>
<keyword evidence="6" id="KW-1185">Reference proteome</keyword>
<dbReference type="EMBL" id="JBHSOW010000137">
    <property type="protein sequence ID" value="MFC5653829.1"/>
    <property type="molecule type" value="Genomic_DNA"/>
</dbReference>
<evidence type="ECO:0000313" key="6">
    <source>
        <dbReference type="Proteomes" id="UP001596047"/>
    </source>
</evidence>
<evidence type="ECO:0000259" key="4">
    <source>
        <dbReference type="PROSITE" id="PS01124"/>
    </source>
</evidence>
<dbReference type="Proteomes" id="UP001596047">
    <property type="component" value="Unassembled WGS sequence"/>
</dbReference>
<dbReference type="Pfam" id="PF12833">
    <property type="entry name" value="HTH_18"/>
    <property type="match status" value="1"/>
</dbReference>
<evidence type="ECO:0000313" key="5">
    <source>
        <dbReference type="EMBL" id="MFC5653829.1"/>
    </source>
</evidence>
<dbReference type="SUPFAM" id="SSF46689">
    <property type="entry name" value="Homeodomain-like"/>
    <property type="match status" value="1"/>
</dbReference>
<dbReference type="PANTHER" id="PTHR43280:SF2">
    <property type="entry name" value="HTH-TYPE TRANSCRIPTIONAL REGULATOR EXSA"/>
    <property type="match status" value="1"/>
</dbReference>
<proteinExistence type="predicted"/>
<dbReference type="RefSeq" id="WP_379192784.1">
    <property type="nucleotide sequence ID" value="NZ_JBHSOW010000137.1"/>
</dbReference>
<organism evidence="5 6">
    <name type="scientific">Paenibacillus solisilvae</name>
    <dbReference type="NCBI Taxonomy" id="2486751"/>
    <lineage>
        <taxon>Bacteria</taxon>
        <taxon>Bacillati</taxon>
        <taxon>Bacillota</taxon>
        <taxon>Bacilli</taxon>
        <taxon>Bacillales</taxon>
        <taxon>Paenibacillaceae</taxon>
        <taxon>Paenibacillus</taxon>
    </lineage>
</organism>
<keyword evidence="3" id="KW-0804">Transcription</keyword>
<protein>
    <submittedName>
        <fullName evidence="5">Helix-turn-helix domain-containing protein</fullName>
    </submittedName>
</protein>